<evidence type="ECO:0000259" key="3">
    <source>
        <dbReference type="Pfam" id="PF05065"/>
    </source>
</evidence>
<evidence type="ECO:0000313" key="5">
    <source>
        <dbReference type="EMBL" id="MDH0655938.1"/>
    </source>
</evidence>
<dbReference type="InterPro" id="IPR041498">
    <property type="entry name" value="Big_6"/>
</dbReference>
<reference evidence="5" key="1">
    <citation type="submission" date="2022-09" db="EMBL/GenBank/DDBJ databases">
        <title>Intensive care unit water sources are persistently colonized with multi-drug resistant bacteria and are the site of extensive horizontal gene transfer of antibiotic resistance genes.</title>
        <authorList>
            <person name="Diorio-Toth L."/>
        </authorList>
    </citation>
    <scope>NUCLEOTIDE SEQUENCE</scope>
    <source>
        <strain evidence="5">GD03851</strain>
    </source>
</reference>
<dbReference type="AlphaFoldDB" id="A0AA42IDH9"/>
<dbReference type="InterPro" id="IPR024455">
    <property type="entry name" value="Phage_capsid"/>
</dbReference>
<comment type="subcellular location">
    <subcellularLocation>
        <location evidence="1">Virion</location>
    </subcellularLocation>
</comment>
<keyword evidence="2" id="KW-0175">Coiled coil</keyword>
<proteinExistence type="predicted"/>
<dbReference type="EMBL" id="JAOCDR010000011">
    <property type="protein sequence ID" value="MDH0655938.1"/>
    <property type="molecule type" value="Genomic_DNA"/>
</dbReference>
<dbReference type="Gene3D" id="3.30.2320.10">
    <property type="entry name" value="hypothetical protein PF0899 domain"/>
    <property type="match status" value="1"/>
</dbReference>
<gene>
    <name evidence="5" type="ORF">N5D11_07380</name>
</gene>
<dbReference type="InterPro" id="IPR013783">
    <property type="entry name" value="Ig-like_fold"/>
</dbReference>
<feature type="domain" description="Bacterial Ig" evidence="4">
    <location>
        <begin position="431"/>
        <end position="507"/>
    </location>
</feature>
<dbReference type="Pfam" id="PF05065">
    <property type="entry name" value="Phage_capsid"/>
    <property type="match status" value="1"/>
</dbReference>
<evidence type="ECO:0000259" key="4">
    <source>
        <dbReference type="Pfam" id="PF17936"/>
    </source>
</evidence>
<protein>
    <submittedName>
        <fullName evidence="5">Phage major capsid protein</fullName>
    </submittedName>
</protein>
<feature type="coiled-coil region" evidence="2">
    <location>
        <begin position="35"/>
        <end position="98"/>
    </location>
</feature>
<dbReference type="SUPFAM" id="SSF56563">
    <property type="entry name" value="Major capsid protein gp5"/>
    <property type="match status" value="1"/>
</dbReference>
<dbReference type="NCBIfam" id="TIGR01554">
    <property type="entry name" value="major_cap_HK97"/>
    <property type="match status" value="1"/>
</dbReference>
<evidence type="ECO:0000313" key="6">
    <source>
        <dbReference type="Proteomes" id="UP001161099"/>
    </source>
</evidence>
<evidence type="ECO:0000256" key="2">
    <source>
        <dbReference type="SAM" id="Coils"/>
    </source>
</evidence>
<sequence>MNASVKPLAIAIGTSAAAHATSAPIYARNGQGESMDDLGKQLKEKLAKLDTMLEERQQRMTQLTAEEKQELETRSKEIKDLASKVEQLQTDLVNQAKARQTDESSTIAGILVRNTESIEIAKAMLDKRQKNTSVSFDGIKARNIVTLGSLGENYQYAKNDLNRVPFQPLSLVDLINWAPLTNDIVTLLRETAWDLMADIVPEGEEKPESSLEFGPLVLNVGVIAHWIKVSNQVLADMPMLASYIETRLAYGIRYKLEYFVVNGHIPATGQPKNFSGLMEEGNHDTVPVEAGDTALDVLNRAKYKAALSFLQPECYVLNPQDWGVIERLKGSDGHYLIGVPTGTGVQAYLWGLPVRFSPVQKPAKYWCGNLSIGFDGYIREDVDTQVSLEDGDNFRKNLATVRSEMRAAGGVIVPDANVAGDLPGVPADRVAPALPVVVVNSADELSGTAEAGAVIKVRAAKGGLIAATHANNTGAWSIEPNPLEVGVVGSITAVDDAGNVSDALAVTGEA</sequence>
<dbReference type="Proteomes" id="UP001161099">
    <property type="component" value="Unassembled WGS sequence"/>
</dbReference>
<organism evidence="5 6">
    <name type="scientific">Acinetobacter johnsonii</name>
    <dbReference type="NCBI Taxonomy" id="40214"/>
    <lineage>
        <taxon>Bacteria</taxon>
        <taxon>Pseudomonadati</taxon>
        <taxon>Pseudomonadota</taxon>
        <taxon>Gammaproteobacteria</taxon>
        <taxon>Moraxellales</taxon>
        <taxon>Moraxellaceae</taxon>
        <taxon>Acinetobacter</taxon>
    </lineage>
</organism>
<dbReference type="Pfam" id="PF17936">
    <property type="entry name" value="Big_6"/>
    <property type="match status" value="1"/>
</dbReference>
<dbReference type="Gene3D" id="2.60.40.10">
    <property type="entry name" value="Immunoglobulins"/>
    <property type="match status" value="1"/>
</dbReference>
<dbReference type="RefSeq" id="WP_279698247.1">
    <property type="nucleotide sequence ID" value="NZ_JAOCDR010000011.1"/>
</dbReference>
<name>A0AA42IDH9_ACIJO</name>
<accession>A0AA42IDH9</accession>
<dbReference type="Gene3D" id="3.30.2400.10">
    <property type="entry name" value="Major capsid protein gp5"/>
    <property type="match status" value="1"/>
</dbReference>
<feature type="domain" description="Phage capsid-like C-terminal" evidence="3">
    <location>
        <begin position="170"/>
        <end position="418"/>
    </location>
</feature>
<evidence type="ECO:0000256" key="1">
    <source>
        <dbReference type="ARBA" id="ARBA00004328"/>
    </source>
</evidence>
<dbReference type="InterPro" id="IPR054612">
    <property type="entry name" value="Phage_capsid-like_C"/>
</dbReference>
<comment type="caution">
    <text evidence="5">The sequence shown here is derived from an EMBL/GenBank/DDBJ whole genome shotgun (WGS) entry which is preliminary data.</text>
</comment>